<gene>
    <name evidence="3" type="ORF">GSTUAT00001878001</name>
</gene>
<name>A0A292Q5G6_9PEZI</name>
<organism evidence="3 4">
    <name type="scientific">Tuber aestivum</name>
    <name type="common">summer truffle</name>
    <dbReference type="NCBI Taxonomy" id="59557"/>
    <lineage>
        <taxon>Eukaryota</taxon>
        <taxon>Fungi</taxon>
        <taxon>Dikarya</taxon>
        <taxon>Ascomycota</taxon>
        <taxon>Pezizomycotina</taxon>
        <taxon>Pezizomycetes</taxon>
        <taxon>Pezizales</taxon>
        <taxon>Tuberaceae</taxon>
        <taxon>Tuber</taxon>
    </lineage>
</organism>
<feature type="domain" description="Metallo-beta-lactamase" evidence="2">
    <location>
        <begin position="381"/>
        <end position="437"/>
    </location>
</feature>
<dbReference type="PANTHER" id="PTHR15032">
    <property type="entry name" value="N-ACYL-PHOSPHATIDYLETHANOLAMINE-HYDROLYZING PHOSPHOLIPASE D"/>
    <property type="match status" value="1"/>
</dbReference>
<dbReference type="GO" id="GO:0005737">
    <property type="term" value="C:cytoplasm"/>
    <property type="evidence" value="ECO:0007669"/>
    <property type="project" value="TreeGrafter"/>
</dbReference>
<dbReference type="InterPro" id="IPR036866">
    <property type="entry name" value="RibonucZ/Hydroxyglut_hydro"/>
</dbReference>
<evidence type="ECO:0000313" key="4">
    <source>
        <dbReference type="Proteomes" id="UP001412239"/>
    </source>
</evidence>
<dbReference type="EMBL" id="LN890962">
    <property type="protein sequence ID" value="CUS14148.1"/>
    <property type="molecule type" value="Genomic_DNA"/>
</dbReference>
<proteinExistence type="predicted"/>
<dbReference type="GO" id="GO:0070292">
    <property type="term" value="P:N-acylphosphatidylethanolamine metabolic process"/>
    <property type="evidence" value="ECO:0007669"/>
    <property type="project" value="TreeGrafter"/>
</dbReference>
<protein>
    <recommendedName>
        <fullName evidence="2">Metallo-beta-lactamase domain-containing protein</fullName>
    </recommendedName>
</protein>
<dbReference type="InterPro" id="IPR001279">
    <property type="entry name" value="Metallo-B-lactamas"/>
</dbReference>
<feature type="region of interest" description="Disordered" evidence="1">
    <location>
        <begin position="277"/>
        <end position="306"/>
    </location>
</feature>
<evidence type="ECO:0000256" key="1">
    <source>
        <dbReference type="SAM" id="MobiDB-lite"/>
    </source>
</evidence>
<evidence type="ECO:0000259" key="2">
    <source>
        <dbReference type="Pfam" id="PF12706"/>
    </source>
</evidence>
<accession>A0A292Q5G6</accession>
<feature type="domain" description="Metallo-beta-lactamase" evidence="2">
    <location>
        <begin position="178"/>
        <end position="357"/>
    </location>
</feature>
<dbReference type="Pfam" id="PF12706">
    <property type="entry name" value="Lactamase_B_2"/>
    <property type="match status" value="2"/>
</dbReference>
<dbReference type="Gene3D" id="3.60.15.10">
    <property type="entry name" value="Ribonuclease Z/Hydroxyacylglutathione hydrolase-like"/>
    <property type="match status" value="1"/>
</dbReference>
<dbReference type="AlphaFoldDB" id="A0A292Q5G6"/>
<dbReference type="PANTHER" id="PTHR15032:SF4">
    <property type="entry name" value="N-ACYL-PHOSPHATIDYLETHANOLAMINE-HYDROLYZING PHOSPHOLIPASE D"/>
    <property type="match status" value="1"/>
</dbReference>
<dbReference type="GO" id="GO:0070290">
    <property type="term" value="F:N-acylphosphatidylethanolamine-specific phospholipase D activity"/>
    <property type="evidence" value="ECO:0007669"/>
    <property type="project" value="TreeGrafter"/>
</dbReference>
<reference evidence="3" key="1">
    <citation type="submission" date="2015-10" db="EMBL/GenBank/DDBJ databases">
        <authorList>
            <person name="Regsiter A."/>
            <person name="william w."/>
        </authorList>
    </citation>
    <scope>NUCLEOTIDE SEQUENCE</scope>
    <source>
        <strain evidence="3">Montdore</strain>
    </source>
</reference>
<dbReference type="GO" id="GO:0070291">
    <property type="term" value="P:N-acylethanolamine metabolic process"/>
    <property type="evidence" value="ECO:0007669"/>
    <property type="project" value="TreeGrafter"/>
</dbReference>
<feature type="compositionally biased region" description="Polar residues" evidence="1">
    <location>
        <begin position="277"/>
        <end position="289"/>
    </location>
</feature>
<evidence type="ECO:0000313" key="3">
    <source>
        <dbReference type="EMBL" id="CUS14148.1"/>
    </source>
</evidence>
<dbReference type="SUPFAM" id="SSF56281">
    <property type="entry name" value="Metallo-hydrolase/oxidoreductase"/>
    <property type="match status" value="1"/>
</dbReference>
<dbReference type="Proteomes" id="UP001412239">
    <property type="component" value="Unassembled WGS sequence"/>
</dbReference>
<keyword evidence="4" id="KW-1185">Reference proteome</keyword>
<sequence>MRPRPASDLFRFLQSSRPGLLPQNYHSIPRSLFSHSQIYYNVIPHFSAVLSPTTTPTRMSSTQAIIASVYSASVSTPQHLSSSPEDVVNKSHHLKNGNGFTNPWPSWRDLDPVKALKAVARHRMGPDSAGIWGPSTAPPTVPVVTPQFLPTRSTLSTEFRATWLGHACFYVEFPGGFRVLFDPVFSERCSPVQFIGPKRYTKIPCDIADIPVVDVVVISHNHYDHLDHNTILKLKKHHPAAWYFVPLGNKAWFACSGVEKCIELDWWEERDIVLTPSNSQTSAGASPSNDSKKLAPSVQAGPADEGPKANGIVARIGCLPCQHTSNRGLTDRGATLWASWSIESGGKKVYFGGDTGYRAVPPDLPKSVDDYGEEFRDLPVCPAFKQIGELRGPFDVGLIPIGAYVPRWVMSPMHANPYDAVRIFVDTKCKKALGIHWGASDGYPAFHLDGMESIFPSSASSSGVREKRWGDEGRVFLAIKANFDYFVCGVCALGTFVLTDEPVLEPPRLLKEALGKEGIEKEGVFDVLNIGETREY</sequence>